<dbReference type="Proteomes" id="UP000315349">
    <property type="component" value="Chromosome"/>
</dbReference>
<keyword evidence="2" id="KW-1185">Reference proteome</keyword>
<accession>A0A518GNW4</accession>
<dbReference type="RefSeq" id="WP_145299497.1">
    <property type="nucleotide sequence ID" value="NZ_CP036299.1"/>
</dbReference>
<name>A0A518GNW4_9PLAN</name>
<proteinExistence type="predicted"/>
<dbReference type="AlphaFoldDB" id="A0A518GNW4"/>
<gene>
    <name evidence="1" type="ORF">Spb1_22470</name>
</gene>
<evidence type="ECO:0000313" key="2">
    <source>
        <dbReference type="Proteomes" id="UP000315349"/>
    </source>
</evidence>
<dbReference type="KEGG" id="peh:Spb1_22470"/>
<protein>
    <submittedName>
        <fullName evidence="1">Uncharacterized protein</fullName>
    </submittedName>
</protein>
<dbReference type="OrthoDB" id="267939at2"/>
<sequence length="150" mass="16626">MSETPKVAVTVAEMARMCGLGRSRFYQLIGTTFPYPVYDVSTRRPFYNQEMQKVCLEVRRRNCGIDGKPILFYAKPINRKPSAKKSASKVVPVQGHADLIEGLRALGMNANAAQVNEAIGTLFPNGLNGVDSSSILRLVFIHLQAKDNRK</sequence>
<dbReference type="EMBL" id="CP036299">
    <property type="protein sequence ID" value="QDV30318.1"/>
    <property type="molecule type" value="Genomic_DNA"/>
</dbReference>
<reference evidence="1 2" key="1">
    <citation type="submission" date="2019-02" db="EMBL/GenBank/DDBJ databases">
        <title>Deep-cultivation of Planctomycetes and their phenomic and genomic characterization uncovers novel biology.</title>
        <authorList>
            <person name="Wiegand S."/>
            <person name="Jogler M."/>
            <person name="Boedeker C."/>
            <person name="Pinto D."/>
            <person name="Vollmers J."/>
            <person name="Rivas-Marin E."/>
            <person name="Kohn T."/>
            <person name="Peeters S.H."/>
            <person name="Heuer A."/>
            <person name="Rast P."/>
            <person name="Oberbeckmann S."/>
            <person name="Bunk B."/>
            <person name="Jeske O."/>
            <person name="Meyerdierks A."/>
            <person name="Storesund J.E."/>
            <person name="Kallscheuer N."/>
            <person name="Luecker S."/>
            <person name="Lage O.M."/>
            <person name="Pohl T."/>
            <person name="Merkel B.J."/>
            <person name="Hornburger P."/>
            <person name="Mueller R.-W."/>
            <person name="Bruemmer F."/>
            <person name="Labrenz M."/>
            <person name="Spormann A.M."/>
            <person name="Op den Camp H."/>
            <person name="Overmann J."/>
            <person name="Amann R."/>
            <person name="Jetten M.S.M."/>
            <person name="Mascher T."/>
            <person name="Medema M.H."/>
            <person name="Devos D.P."/>
            <person name="Kaster A.-K."/>
            <person name="Ovreas L."/>
            <person name="Rohde M."/>
            <person name="Galperin M.Y."/>
            <person name="Jogler C."/>
        </authorList>
    </citation>
    <scope>NUCLEOTIDE SEQUENCE [LARGE SCALE GENOMIC DNA]</scope>
    <source>
        <strain evidence="1 2">Spb1</strain>
    </source>
</reference>
<evidence type="ECO:0000313" key="1">
    <source>
        <dbReference type="EMBL" id="QDV30318.1"/>
    </source>
</evidence>
<organism evidence="1 2">
    <name type="scientific">Planctopirus ephydatiae</name>
    <dbReference type="NCBI Taxonomy" id="2528019"/>
    <lineage>
        <taxon>Bacteria</taxon>
        <taxon>Pseudomonadati</taxon>
        <taxon>Planctomycetota</taxon>
        <taxon>Planctomycetia</taxon>
        <taxon>Planctomycetales</taxon>
        <taxon>Planctomycetaceae</taxon>
        <taxon>Planctopirus</taxon>
    </lineage>
</organism>